<feature type="compositionally biased region" description="Pro residues" evidence="10">
    <location>
        <begin position="490"/>
        <end position="499"/>
    </location>
</feature>
<evidence type="ECO:0000256" key="2">
    <source>
        <dbReference type="ARBA" id="ARBA00004704"/>
    </source>
</evidence>
<keyword evidence="6" id="KW-0223">Dioxygenase</keyword>
<evidence type="ECO:0000256" key="1">
    <source>
        <dbReference type="ARBA" id="ARBA00001962"/>
    </source>
</evidence>
<dbReference type="Proteomes" id="UP001174936">
    <property type="component" value="Unassembled WGS sequence"/>
</dbReference>
<feature type="binding site" evidence="9">
    <location>
        <position position="405"/>
    </location>
    <ligand>
        <name>Fe cation</name>
        <dbReference type="ChEBI" id="CHEBI:24875"/>
    </ligand>
</feature>
<feature type="binding site" evidence="9">
    <location>
        <position position="384"/>
    </location>
    <ligand>
        <name>homogentisate</name>
        <dbReference type="ChEBI" id="CHEBI:16169"/>
    </ligand>
</feature>
<sequence>MGGAAVTGLLQHPTPDDPYRYQFGFGNHHATEAIPGALPLNGTNLPQRGKYGLYPEHLNGTSFISSRESVSNVWLYRERPGAPHSTPRPTERPHEIESSFLPTNPNVQFAPLTHTWGPLTPPPNTSTTTFVQGLKTIGGNGDATLKEGVAVHQYAFNADMHRQAFVNHDGDMLIVPQRGVLDIKTELGCLRVKPGMITVIPAGIRYAVRVVPHDPPSPAPLVAGGYALEVFGTRFVLPELGVLGANALAHIRDFEYPVAAFDLESLADNSSNTHLPPWEITIKLSGRLYSYTQPHTPFDVVAWHGTHAPFRYDLARFHHLVANTDQLDPTAFCVLTAPSKWPGVSQVDFCIFGEKWAVARDTMRIPYYHRTVATELLGIIKGEYKGKVRALEPGGLAFEQAYMPHGETYETWVRDREAGREAVRVMEGYLGFMFHVTGHVGLTGWARGGHPDIRAERPGVWDNFRSHLLDHIDEANASLLEAGMKTLQHPQPPISPPASPSYTIVPSDDDTVPVPGGISENQNER</sequence>
<evidence type="ECO:0000256" key="8">
    <source>
        <dbReference type="ARBA" id="ARBA00023004"/>
    </source>
</evidence>
<dbReference type="InterPro" id="IPR046451">
    <property type="entry name" value="HgmA_C"/>
</dbReference>
<dbReference type="InterPro" id="IPR014710">
    <property type="entry name" value="RmlC-like_jellyroll"/>
</dbReference>
<dbReference type="Pfam" id="PF04209">
    <property type="entry name" value="HgmA_C"/>
    <property type="match status" value="1"/>
</dbReference>
<keyword evidence="5 9" id="KW-0479">Metal-binding</keyword>
<comment type="caution">
    <text evidence="13">The sequence shown here is derived from an EMBL/GenBank/DDBJ whole genome shotgun (WGS) entry which is preliminary data.</text>
</comment>
<evidence type="ECO:0000256" key="3">
    <source>
        <dbReference type="ARBA" id="ARBA00007757"/>
    </source>
</evidence>
<dbReference type="GO" id="GO:0006559">
    <property type="term" value="P:L-phenylalanine catabolic process"/>
    <property type="evidence" value="ECO:0007669"/>
    <property type="project" value="InterPro"/>
</dbReference>
<feature type="domain" description="Homogentisate 1,2-dioxygenase N-terminal" evidence="12">
    <location>
        <begin position="20"/>
        <end position="314"/>
    </location>
</feature>
<dbReference type="GO" id="GO:0005737">
    <property type="term" value="C:cytoplasm"/>
    <property type="evidence" value="ECO:0007669"/>
    <property type="project" value="TreeGrafter"/>
</dbReference>
<dbReference type="EC" id="1.13.11.5" evidence="4"/>
<comment type="cofactor">
    <cofactor evidence="1 9">
        <name>Fe cation</name>
        <dbReference type="ChEBI" id="CHEBI:24875"/>
    </cofactor>
</comment>
<dbReference type="Pfam" id="PF20510">
    <property type="entry name" value="HgmA_N"/>
    <property type="match status" value="1"/>
</dbReference>
<proteinExistence type="inferred from homology"/>
<evidence type="ECO:0000313" key="14">
    <source>
        <dbReference type="Proteomes" id="UP001174936"/>
    </source>
</evidence>
<evidence type="ECO:0000259" key="11">
    <source>
        <dbReference type="Pfam" id="PF04209"/>
    </source>
</evidence>
<feature type="binding site" evidence="9">
    <location>
        <position position="375"/>
    </location>
    <ligand>
        <name>Fe cation</name>
        <dbReference type="ChEBI" id="CHEBI:24875"/>
    </ligand>
</feature>
<reference evidence="13" key="1">
    <citation type="submission" date="2023-06" db="EMBL/GenBank/DDBJ databases">
        <title>Genome-scale phylogeny and comparative genomics of the fungal order Sordariales.</title>
        <authorList>
            <consortium name="Lawrence Berkeley National Laboratory"/>
            <person name="Hensen N."/>
            <person name="Bonometti L."/>
            <person name="Westerberg I."/>
            <person name="Brannstrom I.O."/>
            <person name="Guillou S."/>
            <person name="Cros-Aarteil S."/>
            <person name="Calhoun S."/>
            <person name="Haridas S."/>
            <person name="Kuo A."/>
            <person name="Mondo S."/>
            <person name="Pangilinan J."/>
            <person name="Riley R."/>
            <person name="Labutti K."/>
            <person name="Andreopoulos B."/>
            <person name="Lipzen A."/>
            <person name="Chen C."/>
            <person name="Yanf M."/>
            <person name="Daum C."/>
            <person name="Ng V."/>
            <person name="Clum A."/>
            <person name="Steindorff A."/>
            <person name="Ohm R."/>
            <person name="Martin F."/>
            <person name="Silar P."/>
            <person name="Natvig D."/>
            <person name="Lalanne C."/>
            <person name="Gautier V."/>
            <person name="Ament-Velasquez S.L."/>
            <person name="Kruys A."/>
            <person name="Hutchinson M.I."/>
            <person name="Powell A.J."/>
            <person name="Barry K."/>
            <person name="Miller A.N."/>
            <person name="Grigoriev I.V."/>
            <person name="Debuchy R."/>
            <person name="Gladieux P."/>
            <person name="Thoren M.H."/>
            <person name="Johannesson H."/>
        </authorList>
    </citation>
    <scope>NUCLEOTIDE SEQUENCE</scope>
    <source>
        <strain evidence="13">SMH2532-1</strain>
    </source>
</reference>
<evidence type="ECO:0000256" key="10">
    <source>
        <dbReference type="SAM" id="MobiDB-lite"/>
    </source>
</evidence>
<feature type="binding site" evidence="9">
    <location>
        <position position="369"/>
    </location>
    <ligand>
        <name>Fe cation</name>
        <dbReference type="ChEBI" id="CHEBI:24875"/>
    </ligand>
</feature>
<evidence type="ECO:0000256" key="4">
    <source>
        <dbReference type="ARBA" id="ARBA00013127"/>
    </source>
</evidence>
<evidence type="ECO:0000259" key="12">
    <source>
        <dbReference type="Pfam" id="PF20510"/>
    </source>
</evidence>
<dbReference type="GO" id="GO:0004411">
    <property type="term" value="F:homogentisate 1,2-dioxygenase activity"/>
    <property type="evidence" value="ECO:0007669"/>
    <property type="project" value="UniProtKB-EC"/>
</dbReference>
<gene>
    <name evidence="13" type="ORF">B0T16DRAFT_316691</name>
</gene>
<keyword evidence="14" id="KW-1185">Reference proteome</keyword>
<dbReference type="AlphaFoldDB" id="A0AA39YP10"/>
<evidence type="ECO:0000256" key="6">
    <source>
        <dbReference type="ARBA" id="ARBA00022964"/>
    </source>
</evidence>
<accession>A0AA39YP10</accession>
<evidence type="ECO:0000256" key="5">
    <source>
        <dbReference type="ARBA" id="ARBA00022723"/>
    </source>
</evidence>
<dbReference type="Gene3D" id="2.60.120.10">
    <property type="entry name" value="Jelly Rolls"/>
    <property type="match status" value="1"/>
</dbReference>
<dbReference type="InterPro" id="IPR005708">
    <property type="entry name" value="Homogentis_dOase"/>
</dbReference>
<evidence type="ECO:0000256" key="9">
    <source>
        <dbReference type="PIRSR" id="PIRSR605708-2"/>
    </source>
</evidence>
<keyword evidence="7" id="KW-0560">Oxidoreductase</keyword>
<dbReference type="GO" id="GO:0046872">
    <property type="term" value="F:metal ion binding"/>
    <property type="evidence" value="ECO:0007669"/>
    <property type="project" value="UniProtKB-KW"/>
</dbReference>
<feature type="region of interest" description="Disordered" evidence="10">
    <location>
        <begin position="487"/>
        <end position="525"/>
    </location>
</feature>
<evidence type="ECO:0000256" key="7">
    <source>
        <dbReference type="ARBA" id="ARBA00023002"/>
    </source>
</evidence>
<evidence type="ECO:0000313" key="13">
    <source>
        <dbReference type="EMBL" id="KAK0655137.1"/>
    </source>
</evidence>
<dbReference type="InterPro" id="IPR011051">
    <property type="entry name" value="RmlC_Cupin_sf"/>
</dbReference>
<dbReference type="GO" id="GO:0006570">
    <property type="term" value="P:tyrosine metabolic process"/>
    <property type="evidence" value="ECO:0007669"/>
    <property type="project" value="InterPro"/>
</dbReference>
<dbReference type="SUPFAM" id="SSF51182">
    <property type="entry name" value="RmlC-like cupins"/>
    <property type="match status" value="1"/>
</dbReference>
<dbReference type="PANTHER" id="PTHR11056">
    <property type="entry name" value="HOMOGENTISATE 1,2-DIOXYGENASE"/>
    <property type="match status" value="1"/>
</dbReference>
<feature type="binding site" evidence="9">
    <location>
        <position position="405"/>
    </location>
    <ligand>
        <name>homogentisate</name>
        <dbReference type="ChEBI" id="CHEBI:16169"/>
    </ligand>
</feature>
<dbReference type="InterPro" id="IPR046452">
    <property type="entry name" value="HgmA_N"/>
</dbReference>
<comment type="pathway">
    <text evidence="2">Amino-acid degradation; L-phenylalanine degradation; acetoacetate and fumarate from L-phenylalanine: step 4/6.</text>
</comment>
<protein>
    <recommendedName>
        <fullName evidence="4">homogentisate 1,2-dioxygenase</fullName>
        <ecNumber evidence="4">1.13.11.5</ecNumber>
    </recommendedName>
</protein>
<name>A0AA39YP10_9PEZI</name>
<feature type="domain" description="Homogentisate 1,2-dioxygenase C-terminal" evidence="11">
    <location>
        <begin position="324"/>
        <end position="467"/>
    </location>
</feature>
<comment type="similarity">
    <text evidence="3">Belongs to the homogentisate dioxygenase family.</text>
</comment>
<organism evidence="13 14">
    <name type="scientific">Cercophora newfieldiana</name>
    <dbReference type="NCBI Taxonomy" id="92897"/>
    <lineage>
        <taxon>Eukaryota</taxon>
        <taxon>Fungi</taxon>
        <taxon>Dikarya</taxon>
        <taxon>Ascomycota</taxon>
        <taxon>Pezizomycotina</taxon>
        <taxon>Sordariomycetes</taxon>
        <taxon>Sordariomycetidae</taxon>
        <taxon>Sordariales</taxon>
        <taxon>Lasiosphaeriaceae</taxon>
        <taxon>Cercophora</taxon>
    </lineage>
</organism>
<dbReference type="EMBL" id="JAULSV010000001">
    <property type="protein sequence ID" value="KAK0655137.1"/>
    <property type="molecule type" value="Genomic_DNA"/>
</dbReference>
<dbReference type="PANTHER" id="PTHR11056:SF0">
    <property type="entry name" value="HOMOGENTISATE 1,2-DIOXYGENASE"/>
    <property type="match status" value="1"/>
</dbReference>
<keyword evidence="8 9" id="KW-0408">Iron</keyword>